<dbReference type="AlphaFoldDB" id="A0A2V2LMX2"/>
<dbReference type="Gene3D" id="1.10.238.160">
    <property type="match status" value="1"/>
</dbReference>
<evidence type="ECO:0000313" key="1">
    <source>
        <dbReference type="EMBL" id="PWR03083.1"/>
    </source>
</evidence>
<organism evidence="1 2">
    <name type="scientific">Meridianimarinicoccus roseus</name>
    <dbReference type="NCBI Taxonomy" id="2072018"/>
    <lineage>
        <taxon>Bacteria</taxon>
        <taxon>Pseudomonadati</taxon>
        <taxon>Pseudomonadota</taxon>
        <taxon>Alphaproteobacteria</taxon>
        <taxon>Rhodobacterales</taxon>
        <taxon>Paracoccaceae</taxon>
        <taxon>Meridianimarinicoccus</taxon>
    </lineage>
</organism>
<dbReference type="Proteomes" id="UP000245680">
    <property type="component" value="Unassembled WGS sequence"/>
</dbReference>
<dbReference type="OrthoDB" id="9801242at2"/>
<sequence length="63" mass="7144">MPSRYVSRKYLSFIELRSKLGGRGRTTIYRDVELGRLPKPVKIGSRLYWNEADVDAAISGQTA</sequence>
<reference evidence="1 2" key="1">
    <citation type="submission" date="2018-05" db="EMBL/GenBank/DDBJ databases">
        <title>Rhodobacteraceae gen. nov., sp. nov. isolated from sea water.</title>
        <authorList>
            <person name="Ren Y."/>
        </authorList>
    </citation>
    <scope>NUCLEOTIDE SEQUENCE [LARGE SCALE GENOMIC DNA]</scope>
    <source>
        <strain evidence="1 2">TG-679</strain>
    </source>
</reference>
<keyword evidence="2" id="KW-1185">Reference proteome</keyword>
<protein>
    <submittedName>
        <fullName evidence="1">Transcriptional regulator</fullName>
    </submittedName>
</protein>
<comment type="caution">
    <text evidence="1">The sequence shown here is derived from an EMBL/GenBank/DDBJ whole genome shotgun (WGS) entry which is preliminary data.</text>
</comment>
<proteinExistence type="predicted"/>
<accession>A0A2V2LMX2</accession>
<gene>
    <name evidence="1" type="ORF">DKT77_09130</name>
</gene>
<dbReference type="EMBL" id="QGKU01000031">
    <property type="protein sequence ID" value="PWR03083.1"/>
    <property type="molecule type" value="Genomic_DNA"/>
</dbReference>
<evidence type="ECO:0000313" key="2">
    <source>
        <dbReference type="Proteomes" id="UP000245680"/>
    </source>
</evidence>
<name>A0A2V2LMX2_9RHOB</name>